<reference evidence="9 10" key="1">
    <citation type="submission" date="2016-10" db="EMBL/GenBank/DDBJ databases">
        <authorList>
            <person name="de Groot N.N."/>
        </authorList>
    </citation>
    <scope>NUCLEOTIDE SEQUENCE [LARGE SCALE GENOMIC DNA]</scope>
    <source>
        <strain evidence="9 10">CGMCC 1.7059</strain>
    </source>
</reference>
<keyword evidence="5 8" id="KW-1133">Transmembrane helix</keyword>
<organism evidence="9 10">
    <name type="scientific">Marinobacter mobilis</name>
    <dbReference type="NCBI Taxonomy" id="488533"/>
    <lineage>
        <taxon>Bacteria</taxon>
        <taxon>Pseudomonadati</taxon>
        <taxon>Pseudomonadota</taxon>
        <taxon>Gammaproteobacteria</taxon>
        <taxon>Pseudomonadales</taxon>
        <taxon>Marinobacteraceae</taxon>
        <taxon>Marinobacter</taxon>
    </lineage>
</organism>
<keyword evidence="4 8" id="KW-0812">Transmembrane</keyword>
<accession>A0A1H2R5Z7</accession>
<feature type="transmembrane region" description="Helical" evidence="8">
    <location>
        <begin position="168"/>
        <end position="188"/>
    </location>
</feature>
<dbReference type="InterPro" id="IPR004254">
    <property type="entry name" value="AdipoR/HlyIII-related"/>
</dbReference>
<feature type="transmembrane region" description="Helical" evidence="8">
    <location>
        <begin position="197"/>
        <end position="216"/>
    </location>
</feature>
<dbReference type="AlphaFoldDB" id="A0A1H2R5Z7"/>
<comment type="subcellular location">
    <subcellularLocation>
        <location evidence="1">Cell membrane</location>
        <topology evidence="1">Multi-pass membrane protein</topology>
    </subcellularLocation>
</comment>
<proteinExistence type="inferred from homology"/>
<keyword evidence="3" id="KW-1003">Cell membrane</keyword>
<evidence type="ECO:0000256" key="2">
    <source>
        <dbReference type="ARBA" id="ARBA00008488"/>
    </source>
</evidence>
<feature type="transmembrane region" description="Helical" evidence="8">
    <location>
        <begin position="87"/>
        <end position="107"/>
    </location>
</feature>
<feature type="binding site" evidence="7">
    <location>
        <position position="74"/>
    </location>
    <ligand>
        <name>Zn(2+)</name>
        <dbReference type="ChEBI" id="CHEBI:29105"/>
    </ligand>
</feature>
<feature type="transmembrane region" description="Helical" evidence="8">
    <location>
        <begin position="21"/>
        <end position="44"/>
    </location>
</feature>
<keyword evidence="6 8" id="KW-0472">Membrane</keyword>
<feature type="transmembrane region" description="Helical" evidence="8">
    <location>
        <begin position="56"/>
        <end position="75"/>
    </location>
</feature>
<dbReference type="InterPro" id="IPR005744">
    <property type="entry name" value="Hy-lIII"/>
</dbReference>
<dbReference type="GO" id="GO:0140911">
    <property type="term" value="F:pore-forming activity"/>
    <property type="evidence" value="ECO:0007669"/>
    <property type="project" value="InterPro"/>
</dbReference>
<dbReference type="EMBL" id="FNNE01000001">
    <property type="protein sequence ID" value="SDW14099.1"/>
    <property type="molecule type" value="Genomic_DNA"/>
</dbReference>
<dbReference type="RefSeq" id="WP_091811262.1">
    <property type="nucleotide sequence ID" value="NZ_FNNE01000001.1"/>
</dbReference>
<dbReference type="Proteomes" id="UP000199675">
    <property type="component" value="Unassembled WGS sequence"/>
</dbReference>
<dbReference type="GO" id="GO:0046872">
    <property type="term" value="F:metal ion binding"/>
    <property type="evidence" value="ECO:0007669"/>
    <property type="project" value="UniProtKB-KW"/>
</dbReference>
<evidence type="ECO:0000256" key="7">
    <source>
        <dbReference type="PIRSR" id="PIRSR604254-1"/>
    </source>
</evidence>
<sequence length="219" mass="24054">MSDLNTDQVAVREQTFAEEMVNALTHGVGALMAVAAATLLITLASLDGDPWKIVSVSIYGGCLFLLYAASALYHGIQHVKAKTLLNIFDHCSIYLLIAGTYTPFLLVTIRGPWGWGLFGVVWTFAAVGIVLKIVKSRKYETAHLLNYLVMGWLMVLAYDELLAQSSEFVVNMIVAGGISYSVGVIFFIMDRVPFMHAIWHLFVLGGSTCHYIAVFADLL</sequence>
<dbReference type="GO" id="GO:0005886">
    <property type="term" value="C:plasma membrane"/>
    <property type="evidence" value="ECO:0007669"/>
    <property type="project" value="UniProtKB-SubCell"/>
</dbReference>
<dbReference type="Pfam" id="PF03006">
    <property type="entry name" value="HlyIII"/>
    <property type="match status" value="1"/>
</dbReference>
<feature type="binding site" evidence="7">
    <location>
        <position position="200"/>
    </location>
    <ligand>
        <name>Zn(2+)</name>
        <dbReference type="ChEBI" id="CHEBI:29105"/>
    </ligand>
</feature>
<evidence type="ECO:0000313" key="9">
    <source>
        <dbReference type="EMBL" id="SDW14099.1"/>
    </source>
</evidence>
<keyword evidence="10" id="KW-1185">Reference proteome</keyword>
<name>A0A1H2R5Z7_9GAMM</name>
<feature type="transmembrane region" description="Helical" evidence="8">
    <location>
        <begin position="144"/>
        <end position="162"/>
    </location>
</feature>
<evidence type="ECO:0000256" key="3">
    <source>
        <dbReference type="ARBA" id="ARBA00022475"/>
    </source>
</evidence>
<gene>
    <name evidence="9" type="ORF">SAMN04487960_101408</name>
</gene>
<keyword evidence="7" id="KW-0862">Zinc</keyword>
<evidence type="ECO:0000256" key="4">
    <source>
        <dbReference type="ARBA" id="ARBA00022692"/>
    </source>
</evidence>
<evidence type="ECO:0000256" key="6">
    <source>
        <dbReference type="ARBA" id="ARBA00023136"/>
    </source>
</evidence>
<dbReference type="STRING" id="488533.SAMN04487960_101408"/>
<feature type="transmembrane region" description="Helical" evidence="8">
    <location>
        <begin position="113"/>
        <end position="132"/>
    </location>
</feature>
<keyword evidence="7" id="KW-0479">Metal-binding</keyword>
<dbReference type="PANTHER" id="PTHR20855">
    <property type="entry name" value="ADIPOR/PROGESTIN RECEPTOR-RELATED"/>
    <property type="match status" value="1"/>
</dbReference>
<evidence type="ECO:0000256" key="8">
    <source>
        <dbReference type="SAM" id="Phobius"/>
    </source>
</evidence>
<comment type="similarity">
    <text evidence="2">Belongs to the UPF0073 (Hly-III) family.</text>
</comment>
<feature type="binding site" evidence="7">
    <location>
        <position position="196"/>
    </location>
    <ligand>
        <name>Zn(2+)</name>
        <dbReference type="ChEBI" id="CHEBI:29105"/>
    </ligand>
</feature>
<dbReference type="PANTHER" id="PTHR20855:SF3">
    <property type="entry name" value="LD03007P"/>
    <property type="match status" value="1"/>
</dbReference>
<evidence type="ECO:0000313" key="10">
    <source>
        <dbReference type="Proteomes" id="UP000199675"/>
    </source>
</evidence>
<evidence type="ECO:0000256" key="5">
    <source>
        <dbReference type="ARBA" id="ARBA00022989"/>
    </source>
</evidence>
<protein>
    <submittedName>
        <fullName evidence="9">Hemolysin III</fullName>
    </submittedName>
</protein>
<dbReference type="OrthoDB" id="9813689at2"/>
<evidence type="ECO:0000256" key="1">
    <source>
        <dbReference type="ARBA" id="ARBA00004651"/>
    </source>
</evidence>
<dbReference type="NCBIfam" id="TIGR01065">
    <property type="entry name" value="hlyIII"/>
    <property type="match status" value="1"/>
</dbReference>